<proteinExistence type="predicted"/>
<sequence>GMNGSRHYLYNQATLEDKEDRFSCLPPQHLLNLEEMIDNWVFLHDKYLMEKLIFKYPQAIASKVGEVRIKQPPLNYSSTGSSKSEENDLISAYTSQANEIFGGAKNPPRWFFEGEKTPDIDLNFSGEYQKVAHNYVRQLLGEESVYRIGTINTLSQQTAEIF</sequence>
<dbReference type="Proteomes" id="UP000789508">
    <property type="component" value="Unassembled WGS sequence"/>
</dbReference>
<dbReference type="AlphaFoldDB" id="A0A9N9ET13"/>
<dbReference type="PANTHER" id="PTHR32294:SF5">
    <property type="entry name" value="DNA POLYMERASE III POLC-TYPE"/>
    <property type="match status" value="1"/>
</dbReference>
<reference evidence="2" key="1">
    <citation type="submission" date="2021-06" db="EMBL/GenBank/DDBJ databases">
        <authorList>
            <person name="Kallberg Y."/>
            <person name="Tangrot J."/>
            <person name="Rosling A."/>
        </authorList>
    </citation>
    <scope>NUCLEOTIDE SEQUENCE</scope>
    <source>
        <strain evidence="2">FL130A</strain>
    </source>
</reference>
<dbReference type="GO" id="GO:0008408">
    <property type="term" value="F:3'-5' exonuclease activity"/>
    <property type="evidence" value="ECO:0007669"/>
    <property type="project" value="InterPro"/>
</dbReference>
<comment type="caution">
    <text evidence="2">The sequence shown here is derived from an EMBL/GenBank/DDBJ whole genome shotgun (WGS) entry which is preliminary data.</text>
</comment>
<evidence type="ECO:0000313" key="2">
    <source>
        <dbReference type="EMBL" id="CAG8684604.1"/>
    </source>
</evidence>
<feature type="non-terminal residue" evidence="2">
    <location>
        <position position="1"/>
    </location>
</feature>
<accession>A0A9N9ET13</accession>
<evidence type="ECO:0000313" key="3">
    <source>
        <dbReference type="Proteomes" id="UP000789508"/>
    </source>
</evidence>
<keyword evidence="3" id="KW-1185">Reference proteome</keyword>
<dbReference type="OrthoDB" id="2386546at2759"/>
<evidence type="ECO:0000259" key="1">
    <source>
        <dbReference type="Pfam" id="PF07733"/>
    </source>
</evidence>
<feature type="domain" description="Bacterial DNA polymerase III alpha subunit NTPase" evidence="1">
    <location>
        <begin position="113"/>
        <end position="159"/>
    </location>
</feature>
<name>A0A9N9ET13_9GLOM</name>
<dbReference type="PANTHER" id="PTHR32294">
    <property type="entry name" value="DNA POLYMERASE III SUBUNIT ALPHA"/>
    <property type="match status" value="1"/>
</dbReference>
<dbReference type="InterPro" id="IPR004805">
    <property type="entry name" value="DnaE2/DnaE/PolC"/>
</dbReference>
<gene>
    <name evidence="2" type="ORF">ALEPTO_LOCUS10969</name>
</gene>
<dbReference type="Pfam" id="PF07733">
    <property type="entry name" value="DNA_pol3_alpha"/>
    <property type="match status" value="1"/>
</dbReference>
<dbReference type="GO" id="GO:0006260">
    <property type="term" value="P:DNA replication"/>
    <property type="evidence" value="ECO:0007669"/>
    <property type="project" value="InterPro"/>
</dbReference>
<dbReference type="EMBL" id="CAJVPS010014847">
    <property type="protein sequence ID" value="CAG8684604.1"/>
    <property type="molecule type" value="Genomic_DNA"/>
</dbReference>
<dbReference type="InterPro" id="IPR011708">
    <property type="entry name" value="DNA_pol3_alpha_NTPase_dom"/>
</dbReference>
<organism evidence="2 3">
    <name type="scientific">Ambispora leptoticha</name>
    <dbReference type="NCBI Taxonomy" id="144679"/>
    <lineage>
        <taxon>Eukaryota</taxon>
        <taxon>Fungi</taxon>
        <taxon>Fungi incertae sedis</taxon>
        <taxon>Mucoromycota</taxon>
        <taxon>Glomeromycotina</taxon>
        <taxon>Glomeromycetes</taxon>
        <taxon>Archaeosporales</taxon>
        <taxon>Ambisporaceae</taxon>
        <taxon>Ambispora</taxon>
    </lineage>
</organism>
<protein>
    <submittedName>
        <fullName evidence="2">9284_t:CDS:1</fullName>
    </submittedName>
</protein>